<keyword evidence="6" id="KW-1185">Reference proteome</keyword>
<sequence>MDWLWPSDSPAVATPADARGLEARYAYPEDLARPWVRVNFVSSVDGAVTVDGRSRGLGTELDKEIFLLSRDLADVILVGLRTALIEGYAGAKPGPERQARRARHGLSPTPPIALVTASCALEPDSPLLTDTRVPPLVFTCASAPAARRRAVAGAGAEVVLTGEDEVDLARVLAELDERGMRRVDCEGGPTLFGSMIAADLVDELCLTVSPLLAAGDAARIAHGAHPDRPLPLRLVSVLHEEHALFLRYLRDLP</sequence>
<dbReference type="PANTHER" id="PTHR38011:SF7">
    <property type="entry name" value="2,5-DIAMINO-6-RIBOSYLAMINO-4(3H)-PYRIMIDINONE 5'-PHOSPHATE REDUCTASE"/>
    <property type="match status" value="1"/>
</dbReference>
<dbReference type="Proteomes" id="UP000533598">
    <property type="component" value="Unassembled WGS sequence"/>
</dbReference>
<proteinExistence type="predicted"/>
<evidence type="ECO:0000313" key="6">
    <source>
        <dbReference type="Proteomes" id="UP000533598"/>
    </source>
</evidence>
<dbReference type="RefSeq" id="WP_185002903.1">
    <property type="nucleotide sequence ID" value="NZ_BAAAUI010000002.1"/>
</dbReference>
<dbReference type="GO" id="GO:0008703">
    <property type="term" value="F:5-amino-6-(5-phosphoribosylamino)uracil reductase activity"/>
    <property type="evidence" value="ECO:0007669"/>
    <property type="project" value="UniProtKB-EC"/>
</dbReference>
<evidence type="ECO:0000259" key="4">
    <source>
        <dbReference type="Pfam" id="PF01872"/>
    </source>
</evidence>
<dbReference type="AlphaFoldDB" id="A0A7W7C9M7"/>
<evidence type="ECO:0000313" key="5">
    <source>
        <dbReference type="EMBL" id="MBB4677040.1"/>
    </source>
</evidence>
<dbReference type="PANTHER" id="PTHR38011">
    <property type="entry name" value="DIHYDROFOLATE REDUCTASE FAMILY PROTEIN (AFU_ORTHOLOGUE AFUA_8G06820)"/>
    <property type="match status" value="1"/>
</dbReference>
<dbReference type="GO" id="GO:0009231">
    <property type="term" value="P:riboflavin biosynthetic process"/>
    <property type="evidence" value="ECO:0007669"/>
    <property type="project" value="InterPro"/>
</dbReference>
<accession>A0A7W7C9M7</accession>
<dbReference type="InterPro" id="IPR050765">
    <property type="entry name" value="Riboflavin_Biosynth_HTPR"/>
</dbReference>
<name>A0A7W7C9M7_9PSEU</name>
<dbReference type="EC" id="1.1.1.193" evidence="5"/>
<reference evidence="5 6" key="1">
    <citation type="submission" date="2020-08" db="EMBL/GenBank/DDBJ databases">
        <title>Sequencing the genomes of 1000 actinobacteria strains.</title>
        <authorList>
            <person name="Klenk H.-P."/>
        </authorList>
    </citation>
    <scope>NUCLEOTIDE SEQUENCE [LARGE SCALE GENOMIC DNA]</scope>
    <source>
        <strain evidence="5 6">DSM 44230</strain>
    </source>
</reference>
<dbReference type="Pfam" id="PF01872">
    <property type="entry name" value="RibD_C"/>
    <property type="match status" value="1"/>
</dbReference>
<evidence type="ECO:0000256" key="3">
    <source>
        <dbReference type="ARBA" id="ARBA00023002"/>
    </source>
</evidence>
<protein>
    <submittedName>
        <fullName evidence="5">5-amino-6-(5-phosphoribosylamino)uracil reductase</fullName>
        <ecNumber evidence="5">1.1.1.193</ecNumber>
    </submittedName>
</protein>
<keyword evidence="3 5" id="KW-0560">Oxidoreductase</keyword>
<evidence type="ECO:0000256" key="1">
    <source>
        <dbReference type="ARBA" id="ARBA00005104"/>
    </source>
</evidence>
<keyword evidence="2" id="KW-0521">NADP</keyword>
<feature type="domain" description="Bacterial bifunctional deaminase-reductase C-terminal" evidence="4">
    <location>
        <begin position="34"/>
        <end position="237"/>
    </location>
</feature>
<dbReference type="InterPro" id="IPR002734">
    <property type="entry name" value="RibDG_C"/>
</dbReference>
<dbReference type="Gene3D" id="3.40.430.10">
    <property type="entry name" value="Dihydrofolate Reductase, subunit A"/>
    <property type="match status" value="1"/>
</dbReference>
<organism evidence="5 6">
    <name type="scientific">Crossiella cryophila</name>
    <dbReference type="NCBI Taxonomy" id="43355"/>
    <lineage>
        <taxon>Bacteria</taxon>
        <taxon>Bacillati</taxon>
        <taxon>Actinomycetota</taxon>
        <taxon>Actinomycetes</taxon>
        <taxon>Pseudonocardiales</taxon>
        <taxon>Pseudonocardiaceae</taxon>
        <taxon>Crossiella</taxon>
    </lineage>
</organism>
<dbReference type="EMBL" id="JACHMH010000001">
    <property type="protein sequence ID" value="MBB4677040.1"/>
    <property type="molecule type" value="Genomic_DNA"/>
</dbReference>
<dbReference type="InterPro" id="IPR024072">
    <property type="entry name" value="DHFR-like_dom_sf"/>
</dbReference>
<evidence type="ECO:0000256" key="2">
    <source>
        <dbReference type="ARBA" id="ARBA00022857"/>
    </source>
</evidence>
<comment type="pathway">
    <text evidence="1">Cofactor biosynthesis; riboflavin biosynthesis.</text>
</comment>
<comment type="caution">
    <text evidence="5">The sequence shown here is derived from an EMBL/GenBank/DDBJ whole genome shotgun (WGS) entry which is preliminary data.</text>
</comment>
<dbReference type="SUPFAM" id="SSF53597">
    <property type="entry name" value="Dihydrofolate reductase-like"/>
    <property type="match status" value="1"/>
</dbReference>
<gene>
    <name evidence="5" type="ORF">HNR67_003158</name>
</gene>